<comment type="similarity">
    <text evidence="5">Belongs to the glycosyl hydrolase.</text>
</comment>
<dbReference type="Pfam" id="PF16875">
    <property type="entry name" value="Glyco_hydro_36N"/>
    <property type="match status" value="1"/>
</dbReference>
<dbReference type="CDD" id="cd14791">
    <property type="entry name" value="GH36"/>
    <property type="match status" value="1"/>
</dbReference>
<keyword evidence="8" id="KW-0732">Signal</keyword>
<evidence type="ECO:0000313" key="11">
    <source>
        <dbReference type="EMBL" id="TGJ87060.1"/>
    </source>
</evidence>
<dbReference type="InterPro" id="IPR038417">
    <property type="entry name" value="Alpga-gal_N_sf"/>
</dbReference>
<comment type="caution">
    <text evidence="11">The sequence shown here is derived from an EMBL/GenBank/DDBJ whole genome shotgun (WGS) entry which is preliminary data.</text>
</comment>
<dbReference type="Gene3D" id="2.70.98.60">
    <property type="entry name" value="alpha-galactosidase from lactobacil brevis"/>
    <property type="match status" value="1"/>
</dbReference>
<dbReference type="InterPro" id="IPR013785">
    <property type="entry name" value="Aldolase_TIM"/>
</dbReference>
<feature type="signal peptide" evidence="8">
    <location>
        <begin position="1"/>
        <end position="17"/>
    </location>
</feature>
<evidence type="ECO:0000256" key="1">
    <source>
        <dbReference type="ARBA" id="ARBA00001255"/>
    </source>
</evidence>
<sequence length="744" mass="82044">MVARKLALCLFPAWALGQSNVKWITVEDGPAPSFSLASTSISYQFHVDPWTLDLIHDHWGGYAAETVPQDPGNLSGWGGQYTYRLREFPDSGRGDFRTPAIHIQHASGDTVSAFAYTGYEVKAGKPGLPGLPATYGDEEEVSTLIVHLYDEYSAISADLYYSIFPEHNAIARSFRLTNKGNSTATVLRASSWSIDTPNEELDLIDLRGDWANEAHINRRSVGYGEQGFRSTAGYSSAFHNPFFALAPPSTTESQGPATGYSLIYTGSFAANIERWSTGWVRVLLGLNPLHLSWPLKPDDTFTSPEVVSTYSEKGFSGMSQSLHSLFKHQLSRSNYTFKTRPPLLNSWEGLGFDFNHSSMVELAQGAADLGCTLFVNDDGWFGTDYPRDNDTLGLGDWTPQKKKFPEGLGPYVDDVNAITVANSSSKLSFGLWVEPEMVNPESDLYVAHPDWVLHAGPHNRTLVRNQLVLNLGLPEVQDYIINTIEKILDSANIDYIKWDNNRGQHELSSPAANHAYILGMYRVIDNLTTTHPEILWEGCASGGGRFDAGLLHYWPQSWTSDNTDGLDRLQIQFGTSYAYPPSAMGCHVSAVPNGQVGRITPLAFRSAVASMCGSYGLELDPKHLTQEELDVIPGLISLQQEINPFVINGDFYRLALPDQSNWPAAMFALPDASAGVLFVFQVRYGTKPLPQPVKLKGLDADAKYKLTGDAYETTLSGSTLMNTGLSLAWPHADYQSIILKLERL</sequence>
<evidence type="ECO:0000259" key="10">
    <source>
        <dbReference type="Pfam" id="PF16875"/>
    </source>
</evidence>
<dbReference type="GO" id="GO:0016052">
    <property type="term" value="P:carbohydrate catabolic process"/>
    <property type="evidence" value="ECO:0007669"/>
    <property type="project" value="InterPro"/>
</dbReference>
<evidence type="ECO:0000256" key="2">
    <source>
        <dbReference type="ARBA" id="ARBA00012755"/>
    </source>
</evidence>
<comment type="catalytic activity">
    <reaction evidence="1 5">
        <text>Hydrolysis of terminal, non-reducing alpha-D-galactose residues in alpha-D-galactosides, including galactose oligosaccharides, galactomannans and galactolipids.</text>
        <dbReference type="EC" id="3.2.1.22"/>
    </reaction>
</comment>
<feature type="binding site" evidence="7">
    <location>
        <begin position="377"/>
        <end position="378"/>
    </location>
    <ligand>
        <name>substrate</name>
    </ligand>
</feature>
<dbReference type="STRING" id="37992.A0A4Z0Z5Y8"/>
<feature type="chain" id="PRO_5021302977" description="Alpha-galactosidase" evidence="8">
    <location>
        <begin position="18"/>
        <end position="744"/>
    </location>
</feature>
<feature type="active site" description="Proton donor" evidence="6">
    <location>
        <position position="561"/>
    </location>
</feature>
<feature type="domain" description="Glycosyl hydrolase family 36 N-terminal" evidence="10">
    <location>
        <begin position="54"/>
        <end position="296"/>
    </location>
</feature>
<evidence type="ECO:0000256" key="4">
    <source>
        <dbReference type="ARBA" id="ARBA00023295"/>
    </source>
</evidence>
<organism evidence="11 12">
    <name type="scientific">Xylaria hypoxylon</name>
    <dbReference type="NCBI Taxonomy" id="37992"/>
    <lineage>
        <taxon>Eukaryota</taxon>
        <taxon>Fungi</taxon>
        <taxon>Dikarya</taxon>
        <taxon>Ascomycota</taxon>
        <taxon>Pezizomycotina</taxon>
        <taxon>Sordariomycetes</taxon>
        <taxon>Xylariomycetidae</taxon>
        <taxon>Xylariales</taxon>
        <taxon>Xylariaceae</taxon>
        <taxon>Xylaria</taxon>
    </lineage>
</organism>
<feature type="binding site" evidence="7">
    <location>
        <position position="539"/>
    </location>
    <ligand>
        <name>substrate</name>
    </ligand>
</feature>
<reference evidence="11 12" key="1">
    <citation type="submission" date="2019-03" db="EMBL/GenBank/DDBJ databases">
        <title>Draft genome sequence of Xylaria hypoxylon DSM 108379, a ubiquitous saprotrophic-parasitic fungi on hardwood.</title>
        <authorList>
            <person name="Buettner E."/>
            <person name="Leonhardt S."/>
            <person name="Gebauer A.M."/>
            <person name="Liers C."/>
            <person name="Hofrichter M."/>
            <person name="Kellner H."/>
        </authorList>
    </citation>
    <scope>NUCLEOTIDE SEQUENCE [LARGE SCALE GENOMIC DNA]</scope>
    <source>
        <strain evidence="11 12">DSM 108379</strain>
    </source>
</reference>
<dbReference type="OrthoDB" id="5795902at2759"/>
<dbReference type="PRINTS" id="PR00743">
    <property type="entry name" value="GLHYDRLASE36"/>
</dbReference>
<evidence type="ECO:0000256" key="3">
    <source>
        <dbReference type="ARBA" id="ARBA00022801"/>
    </source>
</evidence>
<dbReference type="AlphaFoldDB" id="A0A4Z0Z5Y8"/>
<dbReference type="EMBL" id="SKBN01000018">
    <property type="protein sequence ID" value="TGJ87060.1"/>
    <property type="molecule type" value="Genomic_DNA"/>
</dbReference>
<dbReference type="InterPro" id="IPR017853">
    <property type="entry name" value="GH"/>
</dbReference>
<evidence type="ECO:0000256" key="7">
    <source>
        <dbReference type="PIRSR" id="PIRSR005536-2"/>
    </source>
</evidence>
<dbReference type="PANTHER" id="PTHR43053:SF3">
    <property type="entry name" value="ALPHA-GALACTOSIDASE C-RELATED"/>
    <property type="match status" value="1"/>
</dbReference>
<dbReference type="Gene3D" id="3.20.20.70">
    <property type="entry name" value="Aldolase class I"/>
    <property type="match status" value="1"/>
</dbReference>
<comment type="function">
    <text evidence="5">Hydrolyzes a variety of simple alpha-D-galactoside as well as more complex molecules such as oligosaccharides and polysaccharides.</text>
</comment>
<dbReference type="SUPFAM" id="SSF51445">
    <property type="entry name" value="(Trans)glycosidases"/>
    <property type="match status" value="1"/>
</dbReference>
<gene>
    <name evidence="11" type="ORF">E0Z10_g1691</name>
</gene>
<name>A0A4Z0Z5Y8_9PEZI</name>
<feature type="binding site" evidence="7">
    <location>
        <position position="561"/>
    </location>
    <ligand>
        <name>substrate</name>
    </ligand>
</feature>
<evidence type="ECO:0000259" key="9">
    <source>
        <dbReference type="Pfam" id="PF16874"/>
    </source>
</evidence>
<dbReference type="Pfam" id="PF16874">
    <property type="entry name" value="Glyco_hydro_36C"/>
    <property type="match status" value="1"/>
</dbReference>
<evidence type="ECO:0000256" key="6">
    <source>
        <dbReference type="PIRSR" id="PIRSR005536-1"/>
    </source>
</evidence>
<keyword evidence="4 5" id="KW-0326">Glycosidase</keyword>
<dbReference type="Gene3D" id="2.60.40.1180">
    <property type="entry name" value="Golgi alpha-mannosidase II"/>
    <property type="match status" value="1"/>
</dbReference>
<dbReference type="Proteomes" id="UP000297716">
    <property type="component" value="Unassembled WGS sequence"/>
</dbReference>
<protein>
    <recommendedName>
        <fullName evidence="2 5">Alpha-galactosidase</fullName>
        <ecNumber evidence="2 5">3.2.1.22</ecNumber>
    </recommendedName>
</protein>
<dbReference type="InterPro" id="IPR050985">
    <property type="entry name" value="Alpha-glycosidase_related"/>
</dbReference>
<feature type="binding site" evidence="7">
    <location>
        <position position="464"/>
    </location>
    <ligand>
        <name>substrate</name>
    </ligand>
</feature>
<dbReference type="Pfam" id="PF02065">
    <property type="entry name" value="Melibiase"/>
    <property type="match status" value="1"/>
</dbReference>
<dbReference type="PIRSF" id="PIRSF005536">
    <property type="entry name" value="Agal"/>
    <property type="match status" value="1"/>
</dbReference>
<accession>A0A4Z0Z5Y8</accession>
<feature type="active site" description="Nucleophile" evidence="6">
    <location>
        <position position="499"/>
    </location>
</feature>
<dbReference type="InterPro" id="IPR031705">
    <property type="entry name" value="Glyco_hydro_36_C"/>
</dbReference>
<evidence type="ECO:0000313" key="12">
    <source>
        <dbReference type="Proteomes" id="UP000297716"/>
    </source>
</evidence>
<dbReference type="FunFam" id="3.20.20.70:FF:000118">
    <property type="entry name" value="Alpha-galactosidase"/>
    <property type="match status" value="1"/>
</dbReference>
<evidence type="ECO:0000256" key="8">
    <source>
        <dbReference type="SAM" id="SignalP"/>
    </source>
</evidence>
<dbReference type="InterPro" id="IPR002252">
    <property type="entry name" value="Glyco_hydro_36"/>
</dbReference>
<dbReference type="EC" id="3.2.1.22" evidence="2 5"/>
<feature type="binding site" evidence="7">
    <location>
        <begin position="497"/>
        <end position="501"/>
    </location>
    <ligand>
        <name>substrate</name>
    </ligand>
</feature>
<dbReference type="PANTHER" id="PTHR43053">
    <property type="entry name" value="GLYCOSIDASE FAMILY 31"/>
    <property type="match status" value="1"/>
</dbReference>
<keyword evidence="12" id="KW-1185">Reference proteome</keyword>
<dbReference type="GO" id="GO:0004557">
    <property type="term" value="F:alpha-galactosidase activity"/>
    <property type="evidence" value="ECO:0007669"/>
    <property type="project" value="UniProtKB-UniRule"/>
</dbReference>
<evidence type="ECO:0000256" key="5">
    <source>
        <dbReference type="PIRNR" id="PIRNR005536"/>
    </source>
</evidence>
<dbReference type="InterPro" id="IPR031704">
    <property type="entry name" value="Glyco_hydro_36_N"/>
</dbReference>
<keyword evidence="3 5" id="KW-0378">Hydrolase</keyword>
<feature type="binding site" evidence="7">
    <location>
        <position position="210"/>
    </location>
    <ligand>
        <name>substrate</name>
    </ligand>
</feature>
<feature type="domain" description="Glycosyl hydrolase family 36 C-terminal" evidence="9">
    <location>
        <begin position="662"/>
        <end position="740"/>
    </location>
</feature>
<proteinExistence type="inferred from homology"/>
<dbReference type="InterPro" id="IPR013780">
    <property type="entry name" value="Glyco_hydro_b"/>
</dbReference>